<keyword evidence="2" id="KW-1185">Reference proteome</keyword>
<proteinExistence type="predicted"/>
<name>A0AA95NCZ7_9BURK</name>
<evidence type="ECO:0000313" key="2">
    <source>
        <dbReference type="Proteomes" id="UP001177769"/>
    </source>
</evidence>
<organism evidence="1 2">
    <name type="scientific">Paucibacter sediminis</name>
    <dbReference type="NCBI Taxonomy" id="3019553"/>
    <lineage>
        <taxon>Bacteria</taxon>
        <taxon>Pseudomonadati</taxon>
        <taxon>Pseudomonadota</taxon>
        <taxon>Betaproteobacteria</taxon>
        <taxon>Burkholderiales</taxon>
        <taxon>Sphaerotilaceae</taxon>
        <taxon>Roseateles</taxon>
    </lineage>
</organism>
<dbReference type="AlphaFoldDB" id="A0AA95NCZ7"/>
<dbReference type="KEGG" id="pais:PFX98_24280"/>
<accession>A0AA95NCZ7</accession>
<dbReference type="RefSeq" id="WP_285233039.1">
    <property type="nucleotide sequence ID" value="NZ_CP116346.1"/>
</dbReference>
<sequence length="273" mass="31012">MLLRRLPYLQSRHFEFGWALFDLAIQPESEGLWLMAEPCLYYAYHRHFETVAPWLLRLGRDGTGKDLEAWGRISALASLSRRIEFPTLLAELKSKNSAEAWEGATSVWANTGNMQQHREECLSGLAEAMSAKNPHASSLTQRVSRVFRDTTPLISVPIALVQRWFALLESDAQPKRHDVYGFDSWLNAFSNRDPSFALDATELYVGFAQRTKVQLYDHENNFTQLLTRLFAQAEEQEATDAGEMLRRVVAIQDALLALGVNGVNDWLQAAERP</sequence>
<protein>
    <submittedName>
        <fullName evidence="1">Uncharacterized protein</fullName>
    </submittedName>
</protein>
<dbReference type="EMBL" id="CP116346">
    <property type="protein sequence ID" value="WIT11950.1"/>
    <property type="molecule type" value="Genomic_DNA"/>
</dbReference>
<gene>
    <name evidence="1" type="ORF">PFX98_24280</name>
</gene>
<evidence type="ECO:0000313" key="1">
    <source>
        <dbReference type="EMBL" id="WIT11950.1"/>
    </source>
</evidence>
<reference evidence="1" key="1">
    <citation type="submission" date="2023-01" db="EMBL/GenBank/DDBJ databases">
        <title>Whole genome sequence of Paucibacter sp. S2-9 isolated from pond sediment.</title>
        <authorList>
            <person name="Jung J.Y."/>
        </authorList>
    </citation>
    <scope>NUCLEOTIDE SEQUENCE</scope>
    <source>
        <strain evidence="1">S2-9</strain>
    </source>
</reference>
<dbReference type="Proteomes" id="UP001177769">
    <property type="component" value="Chromosome"/>
</dbReference>